<dbReference type="GO" id="GO:0003700">
    <property type="term" value="F:DNA-binding transcription factor activity"/>
    <property type="evidence" value="ECO:0007669"/>
    <property type="project" value="InterPro"/>
</dbReference>
<evidence type="ECO:0000256" key="2">
    <source>
        <dbReference type="ARBA" id="ARBA00023163"/>
    </source>
</evidence>
<dbReference type="PANTHER" id="PTHR43130">
    <property type="entry name" value="ARAC-FAMILY TRANSCRIPTIONAL REGULATOR"/>
    <property type="match status" value="1"/>
</dbReference>
<reference evidence="5 6" key="1">
    <citation type="submission" date="2020-08" db="EMBL/GenBank/DDBJ databases">
        <title>Genomic Encyclopedia of Type Strains, Phase IV (KMG-IV): sequencing the most valuable type-strain genomes for metagenomic binning, comparative biology and taxonomic classification.</title>
        <authorList>
            <person name="Goeker M."/>
        </authorList>
    </citation>
    <scope>NUCLEOTIDE SEQUENCE [LARGE SCALE GENOMIC DNA]</scope>
    <source>
        <strain evidence="5 6">DSM 17498</strain>
    </source>
</reference>
<keyword evidence="1" id="KW-0805">Transcription regulation</keyword>
<dbReference type="InterPro" id="IPR018060">
    <property type="entry name" value="HTH_AraC"/>
</dbReference>
<dbReference type="InterPro" id="IPR052158">
    <property type="entry name" value="INH-QAR"/>
</dbReference>
<evidence type="ECO:0000259" key="4">
    <source>
        <dbReference type="PROSITE" id="PS01124"/>
    </source>
</evidence>
<dbReference type="Gene3D" id="1.10.10.60">
    <property type="entry name" value="Homeodomain-like"/>
    <property type="match status" value="2"/>
</dbReference>
<dbReference type="AlphaFoldDB" id="A0A840MZ43"/>
<evidence type="ECO:0000313" key="6">
    <source>
        <dbReference type="Proteomes" id="UP000521227"/>
    </source>
</evidence>
<keyword evidence="2" id="KW-0804">Transcription</keyword>
<dbReference type="Proteomes" id="UP000521227">
    <property type="component" value="Unassembled WGS sequence"/>
</dbReference>
<feature type="region of interest" description="Disordered" evidence="3">
    <location>
        <begin position="338"/>
        <end position="359"/>
    </location>
</feature>
<dbReference type="GO" id="GO:0043565">
    <property type="term" value="F:sequence-specific DNA binding"/>
    <property type="evidence" value="ECO:0007669"/>
    <property type="project" value="InterPro"/>
</dbReference>
<dbReference type="CDD" id="cd03138">
    <property type="entry name" value="GATase1_AraC_2"/>
    <property type="match status" value="1"/>
</dbReference>
<dbReference type="InterPro" id="IPR009057">
    <property type="entry name" value="Homeodomain-like_sf"/>
</dbReference>
<dbReference type="PANTHER" id="PTHR43130:SF11">
    <property type="entry name" value="TRANSCRIPTIONAL REGULATORY PROTEIN"/>
    <property type="match status" value="1"/>
</dbReference>
<evidence type="ECO:0000256" key="3">
    <source>
        <dbReference type="SAM" id="MobiDB-lite"/>
    </source>
</evidence>
<accession>A0A840MZ43</accession>
<dbReference type="SUPFAM" id="SSF52317">
    <property type="entry name" value="Class I glutamine amidotransferase-like"/>
    <property type="match status" value="1"/>
</dbReference>
<dbReference type="PROSITE" id="PS01124">
    <property type="entry name" value="HTH_ARAC_FAMILY_2"/>
    <property type="match status" value="1"/>
</dbReference>
<dbReference type="SMART" id="SM00342">
    <property type="entry name" value="HTH_ARAC"/>
    <property type="match status" value="1"/>
</dbReference>
<organism evidence="5 6">
    <name type="scientific">Afipia massiliensis</name>
    <dbReference type="NCBI Taxonomy" id="211460"/>
    <lineage>
        <taxon>Bacteria</taxon>
        <taxon>Pseudomonadati</taxon>
        <taxon>Pseudomonadota</taxon>
        <taxon>Alphaproteobacteria</taxon>
        <taxon>Hyphomicrobiales</taxon>
        <taxon>Nitrobacteraceae</taxon>
        <taxon>Afipia</taxon>
    </lineage>
</organism>
<dbReference type="EMBL" id="JACHIJ010000002">
    <property type="protein sequence ID" value="MBB5051694.1"/>
    <property type="molecule type" value="Genomic_DNA"/>
</dbReference>
<proteinExistence type="predicted"/>
<dbReference type="Gene3D" id="3.40.50.880">
    <property type="match status" value="1"/>
</dbReference>
<evidence type="ECO:0000256" key="1">
    <source>
        <dbReference type="ARBA" id="ARBA00023015"/>
    </source>
</evidence>
<dbReference type="InterPro" id="IPR002818">
    <property type="entry name" value="DJ-1/PfpI"/>
</dbReference>
<dbReference type="Pfam" id="PF12833">
    <property type="entry name" value="HTH_18"/>
    <property type="match status" value="1"/>
</dbReference>
<gene>
    <name evidence="5" type="ORF">HNQ36_001648</name>
</gene>
<dbReference type="SUPFAM" id="SSF46689">
    <property type="entry name" value="Homeodomain-like"/>
    <property type="match status" value="2"/>
</dbReference>
<name>A0A840MZ43_9BRAD</name>
<feature type="domain" description="HTH araC/xylS-type" evidence="4">
    <location>
        <begin position="232"/>
        <end position="330"/>
    </location>
</feature>
<sequence length="359" mass="39132">MRTKIIRVAIVAAPGCIGSTVHGLLDAFACANFCAATEKATSGISFKISIVSPDGESVRSYNGHTINADGNLKKAEGADIILLAPIMPATAPGEAIISKAKEFDSVLTWLRAQSRGGSCIATSCTGSFLLAEAGLLDGKVATTHWRAAHAFRARYPEVVLRESDLITESGNIVCSGGAVSYIDLALHLIRRFGGSSLALRCARMLVFDPGRDRQSPYLAFEPEKAHGDKTILKAQEWLETNYWRDIDVESISGLLGMSSRNFKRRFKAACGEPMTTYLQRIRLAASCDRLASSDARIQQIIFDVGYTDASSFCRLFKEFTGLTMGDYRKRFWSKTDAHTNQTRRPKLRAGTGRKMAAAS</sequence>
<dbReference type="Pfam" id="PF01965">
    <property type="entry name" value="DJ-1_PfpI"/>
    <property type="match status" value="1"/>
</dbReference>
<dbReference type="RefSeq" id="WP_184083742.1">
    <property type="nucleotide sequence ID" value="NZ_JACHIJ010000002.1"/>
</dbReference>
<protein>
    <submittedName>
        <fullName evidence="5">Transcriptional regulator GlxA family with amidase domain</fullName>
    </submittedName>
</protein>
<dbReference type="InterPro" id="IPR029062">
    <property type="entry name" value="Class_I_gatase-like"/>
</dbReference>
<evidence type="ECO:0000313" key="5">
    <source>
        <dbReference type="EMBL" id="MBB5051694.1"/>
    </source>
</evidence>
<comment type="caution">
    <text evidence="5">The sequence shown here is derived from an EMBL/GenBank/DDBJ whole genome shotgun (WGS) entry which is preliminary data.</text>
</comment>